<comment type="caution">
    <text evidence="8">The sequence shown here is derived from an EMBL/GenBank/DDBJ whole genome shotgun (WGS) entry which is preliminary data.</text>
</comment>
<dbReference type="SUPFAM" id="SSF53383">
    <property type="entry name" value="PLP-dependent transferases"/>
    <property type="match status" value="1"/>
</dbReference>
<sequence length="401" mass="43406">MTRLARRLAQIQPSASIAITRRAAEMRREGIDVIALSQGEPDFDTPDHIARAGKRAIDEGQTRYTDVDGTPELKRAIVARFEQAHGLHYASDQISVGTGGKQVIFNAMLALIDPADEVIIPAPYWVSYPDMVRLAGGEPVCLPCPESQGFRLTPEQLEAAITERTRLLVLNSPGNPSGAGYSRDELIALGEVLKRHEQVFVLCDDIYAPITFDDWQFHSLAAVVPELVERTLTVNGVSKGYAMTGWRIGYGGGPRDLIRAMATLQGQITTNPSAISQAAAVEALSGPHDFLEERNAVFRQRRDLCAKAINAIDGLSCRLPEGAFYLFIGCDGVIGRRTPQGETLESDADVAGYLLEAAHVAVVPGSAFGLSPFFRISFAADTELLGEACERITLALSKLEG</sequence>
<gene>
    <name evidence="8" type="ORF">ACFFHW_05535</name>
</gene>
<evidence type="ECO:0000256" key="5">
    <source>
        <dbReference type="ARBA" id="ARBA00022898"/>
    </source>
</evidence>
<dbReference type="PROSITE" id="PS00105">
    <property type="entry name" value="AA_TRANSFER_CLASS_1"/>
    <property type="match status" value="1"/>
</dbReference>
<dbReference type="PANTHER" id="PTHR46383:SF1">
    <property type="entry name" value="ASPARTATE AMINOTRANSFERASE"/>
    <property type="match status" value="1"/>
</dbReference>
<dbReference type="EC" id="2.6.1.-" evidence="6"/>
<dbReference type="InterPro" id="IPR015424">
    <property type="entry name" value="PyrdxlP-dep_Trfase"/>
</dbReference>
<evidence type="ECO:0000256" key="3">
    <source>
        <dbReference type="ARBA" id="ARBA00022576"/>
    </source>
</evidence>
<evidence type="ECO:0000256" key="2">
    <source>
        <dbReference type="ARBA" id="ARBA00007441"/>
    </source>
</evidence>
<keyword evidence="4 6" id="KW-0808">Transferase</keyword>
<dbReference type="EMBL" id="JBHLVX010000019">
    <property type="protein sequence ID" value="MFC0267461.1"/>
    <property type="molecule type" value="Genomic_DNA"/>
</dbReference>
<comment type="similarity">
    <text evidence="2 6">Belongs to the class-I pyridoxal-phosphate-dependent aminotransferase family.</text>
</comment>
<accession>A0ABV6G1F9</accession>
<keyword evidence="5" id="KW-0663">Pyridoxal phosphate</keyword>
<protein>
    <recommendedName>
        <fullName evidence="6">Aminotransferase</fullName>
        <ecNumber evidence="6">2.6.1.-</ecNumber>
    </recommendedName>
</protein>
<evidence type="ECO:0000256" key="4">
    <source>
        <dbReference type="ARBA" id="ARBA00022679"/>
    </source>
</evidence>
<keyword evidence="3 6" id="KW-0032">Aminotransferase</keyword>
<evidence type="ECO:0000313" key="9">
    <source>
        <dbReference type="Proteomes" id="UP001589814"/>
    </source>
</evidence>
<organism evidence="8 9">
    <name type="scientific">Kushneria aurantia</name>
    <dbReference type="NCBI Taxonomy" id="504092"/>
    <lineage>
        <taxon>Bacteria</taxon>
        <taxon>Pseudomonadati</taxon>
        <taxon>Pseudomonadota</taxon>
        <taxon>Gammaproteobacteria</taxon>
        <taxon>Oceanospirillales</taxon>
        <taxon>Halomonadaceae</taxon>
        <taxon>Kushneria</taxon>
    </lineage>
</organism>
<dbReference type="InterPro" id="IPR015422">
    <property type="entry name" value="PyrdxlP-dep_Trfase_small"/>
</dbReference>
<name>A0ABV6G1F9_9GAMM</name>
<evidence type="ECO:0000256" key="6">
    <source>
        <dbReference type="RuleBase" id="RU000481"/>
    </source>
</evidence>
<dbReference type="InterPro" id="IPR050596">
    <property type="entry name" value="AspAT/PAT-like"/>
</dbReference>
<reference evidence="8 9" key="1">
    <citation type="submission" date="2024-09" db="EMBL/GenBank/DDBJ databases">
        <authorList>
            <person name="Sun Q."/>
            <person name="Mori K."/>
        </authorList>
    </citation>
    <scope>NUCLEOTIDE SEQUENCE [LARGE SCALE GENOMIC DNA]</scope>
    <source>
        <strain evidence="8 9">CCM 7415</strain>
    </source>
</reference>
<dbReference type="RefSeq" id="WP_019952645.1">
    <property type="nucleotide sequence ID" value="NZ_JBHLVX010000019.1"/>
</dbReference>
<keyword evidence="9" id="KW-1185">Reference proteome</keyword>
<feature type="domain" description="Aminotransferase class I/classII large" evidence="7">
    <location>
        <begin position="32"/>
        <end position="392"/>
    </location>
</feature>
<dbReference type="InterPro" id="IPR004838">
    <property type="entry name" value="NHTrfase_class1_PyrdxlP-BS"/>
</dbReference>
<dbReference type="CDD" id="cd00609">
    <property type="entry name" value="AAT_like"/>
    <property type="match status" value="1"/>
</dbReference>
<evidence type="ECO:0000256" key="1">
    <source>
        <dbReference type="ARBA" id="ARBA00001933"/>
    </source>
</evidence>
<dbReference type="InterPro" id="IPR004839">
    <property type="entry name" value="Aminotransferase_I/II_large"/>
</dbReference>
<dbReference type="Gene3D" id="3.90.1150.10">
    <property type="entry name" value="Aspartate Aminotransferase, domain 1"/>
    <property type="match status" value="1"/>
</dbReference>
<dbReference type="GO" id="GO:0008483">
    <property type="term" value="F:transaminase activity"/>
    <property type="evidence" value="ECO:0007669"/>
    <property type="project" value="UniProtKB-KW"/>
</dbReference>
<dbReference type="PANTHER" id="PTHR46383">
    <property type="entry name" value="ASPARTATE AMINOTRANSFERASE"/>
    <property type="match status" value="1"/>
</dbReference>
<dbReference type="Gene3D" id="3.40.640.10">
    <property type="entry name" value="Type I PLP-dependent aspartate aminotransferase-like (Major domain)"/>
    <property type="match status" value="1"/>
</dbReference>
<dbReference type="Proteomes" id="UP001589814">
    <property type="component" value="Unassembled WGS sequence"/>
</dbReference>
<evidence type="ECO:0000259" key="7">
    <source>
        <dbReference type="Pfam" id="PF00155"/>
    </source>
</evidence>
<dbReference type="InterPro" id="IPR015421">
    <property type="entry name" value="PyrdxlP-dep_Trfase_major"/>
</dbReference>
<comment type="cofactor">
    <cofactor evidence="1 6">
        <name>pyridoxal 5'-phosphate</name>
        <dbReference type="ChEBI" id="CHEBI:597326"/>
    </cofactor>
</comment>
<dbReference type="Pfam" id="PF00155">
    <property type="entry name" value="Aminotran_1_2"/>
    <property type="match status" value="1"/>
</dbReference>
<evidence type="ECO:0000313" key="8">
    <source>
        <dbReference type="EMBL" id="MFC0267461.1"/>
    </source>
</evidence>
<proteinExistence type="inferred from homology"/>